<evidence type="ECO:0000259" key="3">
    <source>
        <dbReference type="Pfam" id="PF05651"/>
    </source>
</evidence>
<protein>
    <submittedName>
        <fullName evidence="6">Putative carbohydrate diacid regulator</fullName>
    </submittedName>
</protein>
<feature type="domain" description="PucR C-terminal helix-turn-helix" evidence="4">
    <location>
        <begin position="405"/>
        <end position="462"/>
    </location>
</feature>
<dbReference type="InterPro" id="IPR042070">
    <property type="entry name" value="PucR_C-HTH_sf"/>
</dbReference>
<dbReference type="Pfam" id="PF13556">
    <property type="entry name" value="HTH_30"/>
    <property type="match status" value="1"/>
</dbReference>
<dbReference type="InterPro" id="IPR025736">
    <property type="entry name" value="PucR_C-HTH_dom"/>
</dbReference>
<proteinExistence type="inferred from homology"/>
<feature type="region of interest" description="Disordered" evidence="2">
    <location>
        <begin position="469"/>
        <end position="488"/>
    </location>
</feature>
<dbReference type="Pfam" id="PF05651">
    <property type="entry name" value="Diacid_rec"/>
    <property type="match status" value="1"/>
</dbReference>
<dbReference type="InterPro" id="IPR041522">
    <property type="entry name" value="CdaR_GGDEF"/>
</dbReference>
<gene>
    <name evidence="6" type="ORF">BURPS1710A_A2668</name>
</gene>
<dbReference type="InterPro" id="IPR009057">
    <property type="entry name" value="Homeodomain-like_sf"/>
</dbReference>
<comment type="similarity">
    <text evidence="1">Belongs to the CdaR family.</text>
</comment>
<feature type="domain" description="Putative sugar diacid recognition" evidence="3">
    <location>
        <begin position="85"/>
        <end position="218"/>
    </location>
</feature>
<evidence type="ECO:0000256" key="2">
    <source>
        <dbReference type="SAM" id="MobiDB-lite"/>
    </source>
</evidence>
<accession>A0A0E1VZA7</accession>
<dbReference type="Gene3D" id="1.10.10.2840">
    <property type="entry name" value="PucR C-terminal helix-turn-helix domain"/>
    <property type="match status" value="1"/>
</dbReference>
<dbReference type="PANTHER" id="PTHR33744">
    <property type="entry name" value="CARBOHYDRATE DIACID REGULATOR"/>
    <property type="match status" value="1"/>
</dbReference>
<dbReference type="Pfam" id="PF17853">
    <property type="entry name" value="GGDEF_2"/>
    <property type="match status" value="1"/>
</dbReference>
<dbReference type="Proteomes" id="UP000001812">
    <property type="component" value="Chromosome II"/>
</dbReference>
<name>A0A0E1VZA7_BURPE</name>
<dbReference type="HOGENOM" id="CLU_043769_1_0_4"/>
<dbReference type="SUPFAM" id="SSF46689">
    <property type="entry name" value="Homeodomain-like"/>
    <property type="match status" value="1"/>
</dbReference>
<organism evidence="6">
    <name type="scientific">Burkholderia pseudomallei 1710a</name>
    <dbReference type="NCBI Taxonomy" id="320371"/>
    <lineage>
        <taxon>Bacteria</taxon>
        <taxon>Pseudomonadati</taxon>
        <taxon>Pseudomonadota</taxon>
        <taxon>Betaproteobacteria</taxon>
        <taxon>Burkholderiales</taxon>
        <taxon>Burkholderiaceae</taxon>
        <taxon>Burkholderia</taxon>
        <taxon>pseudomallei group</taxon>
    </lineage>
</organism>
<dbReference type="EMBL" id="CM000833">
    <property type="protein sequence ID" value="EET05499.1"/>
    <property type="molecule type" value="Genomic_DNA"/>
</dbReference>
<feature type="domain" description="CdaR GGDEF-like" evidence="5">
    <location>
        <begin position="226"/>
        <end position="354"/>
    </location>
</feature>
<evidence type="ECO:0000313" key="6">
    <source>
        <dbReference type="EMBL" id="EET05499.1"/>
    </source>
</evidence>
<dbReference type="InterPro" id="IPR008599">
    <property type="entry name" value="Diacid_rec"/>
</dbReference>
<dbReference type="InterPro" id="IPR051448">
    <property type="entry name" value="CdaR-like_regulators"/>
</dbReference>
<evidence type="ECO:0000259" key="4">
    <source>
        <dbReference type="Pfam" id="PF13556"/>
    </source>
</evidence>
<dbReference type="AlphaFoldDB" id="A0A0E1VZA7"/>
<sequence length="488" mass="52513">MPARFAGRLADRFAGGFAPALQIASQAVSPAVSRAISRTISQAAPLACFVICRGPRRSRFHGPPAARVRTRSPPFSPFDPTAMMIDARLATEIVVRTVEVMPFDVNVMDAHGVILASSDAARVGEIHAGAQLALARARAVEIDAAMAANLSGARPGINLPLSVRGKVCGVIGVTGEPDAVRGFGELLRVTAELILEREQLTVELRRNARHREEFVLQLLRRTAAAAELEAWADRLGIDMRLAHAAIVCRLSGVDTEPEAGVGQIEAMQSQLAQEWPQLLSAKTSYRELVMFDAVDARAGRDGVLATHAGKRLAALEGTLRKVATQPFSLALGIALDGIDGFERSYQCALATLRVGAARTPQRAAYSYYDFVLPVLLSALSQGWQARQLRLPLTRLLARERRSGALLDTLKAWYAHDGHPSATAQALGIHRNTLDYRLQQIRDATGLDLGAIDDRLWLYIALQTMAGSDDGDDDGLDGDAGLGDERPAS</sequence>
<reference evidence="6" key="1">
    <citation type="submission" date="2009-05" db="EMBL/GenBank/DDBJ databases">
        <authorList>
            <person name="Harkins D.M."/>
            <person name="DeShazer D."/>
            <person name="Woods D.E."/>
            <person name="Brinkac L.M."/>
            <person name="Brown K.A."/>
            <person name="Hung G.C."/>
            <person name="Tuanyok A."/>
            <person name="Zhang B."/>
            <person name="Nierman W.C."/>
        </authorList>
    </citation>
    <scope>NUCLEOTIDE SEQUENCE [LARGE SCALE GENOMIC DNA]</scope>
    <source>
        <strain evidence="6">1710a</strain>
    </source>
</reference>
<dbReference type="PANTHER" id="PTHR33744:SF15">
    <property type="entry name" value="CARBOHYDRATE DIACID REGULATOR"/>
    <property type="match status" value="1"/>
</dbReference>
<evidence type="ECO:0000259" key="5">
    <source>
        <dbReference type="Pfam" id="PF17853"/>
    </source>
</evidence>
<evidence type="ECO:0000256" key="1">
    <source>
        <dbReference type="ARBA" id="ARBA00006754"/>
    </source>
</evidence>